<protein>
    <submittedName>
        <fullName evidence="1">Uncharacterized protein</fullName>
    </submittedName>
</protein>
<sequence length="139" mass="15736">MAEMQHVVMQSYDTRDQTSGALPYSYATLASDSGFPTRQPRDYVVWSLFNFCFFNACCLGFIALLYSFKSRDRKVVGDAEAATRYGNTAKNLNIAAVVLSIVFIILIIIIPAVIVFQLSYQTYNVNYSSFEDYFKKNGK</sequence>
<proteinExistence type="predicted"/>
<evidence type="ECO:0000313" key="2">
    <source>
        <dbReference type="Proteomes" id="UP000827872"/>
    </source>
</evidence>
<reference evidence="1" key="1">
    <citation type="submission" date="2021-08" db="EMBL/GenBank/DDBJ databases">
        <title>The first chromosome-level gecko genome reveals the dynamic sex chromosomes of Neotropical dwarf geckos (Sphaerodactylidae: Sphaerodactylus).</title>
        <authorList>
            <person name="Pinto B.J."/>
            <person name="Keating S.E."/>
            <person name="Gamble T."/>
        </authorList>
    </citation>
    <scope>NUCLEOTIDE SEQUENCE</scope>
    <source>
        <strain evidence="1">TG3544</strain>
    </source>
</reference>
<accession>A0ACB8G333</accession>
<dbReference type="Proteomes" id="UP000827872">
    <property type="component" value="Linkage Group LG02"/>
</dbReference>
<gene>
    <name evidence="1" type="ORF">K3G42_021976</name>
</gene>
<organism evidence="1 2">
    <name type="scientific">Sphaerodactylus townsendi</name>
    <dbReference type="NCBI Taxonomy" id="933632"/>
    <lineage>
        <taxon>Eukaryota</taxon>
        <taxon>Metazoa</taxon>
        <taxon>Chordata</taxon>
        <taxon>Craniata</taxon>
        <taxon>Vertebrata</taxon>
        <taxon>Euteleostomi</taxon>
        <taxon>Lepidosauria</taxon>
        <taxon>Squamata</taxon>
        <taxon>Bifurcata</taxon>
        <taxon>Gekkota</taxon>
        <taxon>Sphaerodactylidae</taxon>
        <taxon>Sphaerodactylus</taxon>
    </lineage>
</organism>
<name>A0ACB8G333_9SAUR</name>
<keyword evidence="2" id="KW-1185">Reference proteome</keyword>
<evidence type="ECO:0000313" key="1">
    <source>
        <dbReference type="EMBL" id="KAH8013780.1"/>
    </source>
</evidence>
<dbReference type="EMBL" id="CM037615">
    <property type="protein sequence ID" value="KAH8013780.1"/>
    <property type="molecule type" value="Genomic_DNA"/>
</dbReference>
<comment type="caution">
    <text evidence="1">The sequence shown here is derived from an EMBL/GenBank/DDBJ whole genome shotgun (WGS) entry which is preliminary data.</text>
</comment>